<dbReference type="Pfam" id="PF07693">
    <property type="entry name" value="KAP_NTPase"/>
    <property type="match status" value="1"/>
</dbReference>
<name>A0A9W6HAP9_9MICO</name>
<sequence>MGASQYLFDDNPATHDLTGLKSVAQTIANVVIDERFETVTVGLNSPWGGGKSTALNLVGVELRTRPSTVVVEIDPWEFVDSGDPRGTLIARVLEGIAAELQLRADAEDVNEGSKLASFAHEAIDRLNALRKRVSWSKVAQVAIKSALTLTPDISGMVDALTPEPEKEAAAKGMRSFREDFAALLSELPDIARVVVLIDDLDRSLPDDVLGALEAIKLFLSVKGMAFVIAADDEFIRESLRDALDRNGGSRGQFAERYTEKIVQLPFTLPRLSSQDAIAYLAALFVQAEEGEAAAIAVAERASQRRANGEIPYAVVNAVGEMPTEEHLRLANQIVRGMSSSRRETPRQLKRFLNNFAVRAEMLGAQFEGFPIDVLMKLWLLEQNYPHYFRDLVGASADGRVQLLRDWEEGSDSTPAEIVSWAQEAPAASVAANWVDRYVSFATAVVATLQSSAALDDAQAALLAELLDVSEVTRAAAIQRMQDAPATGDEDVARHLATAIVGERETAALQSLQALAHARPDLKPCVLESLMDDYVLNALGAEHLPWLSGPFRDVLTVLRDRDTTTEDLRTAIEEELQEDLF</sequence>
<proteinExistence type="predicted"/>
<reference evidence="2" key="2">
    <citation type="submission" date="2023-01" db="EMBL/GenBank/DDBJ databases">
        <authorList>
            <person name="Sun Q."/>
            <person name="Evtushenko L."/>
        </authorList>
    </citation>
    <scope>NUCLEOTIDE SEQUENCE</scope>
    <source>
        <strain evidence="2">VKM Ac-1401</strain>
    </source>
</reference>
<dbReference type="SUPFAM" id="SSF52540">
    <property type="entry name" value="P-loop containing nucleoside triphosphate hydrolases"/>
    <property type="match status" value="1"/>
</dbReference>
<organism evidence="2 3">
    <name type="scientific">Leifsonia poae</name>
    <dbReference type="NCBI Taxonomy" id="110933"/>
    <lineage>
        <taxon>Bacteria</taxon>
        <taxon>Bacillati</taxon>
        <taxon>Actinomycetota</taxon>
        <taxon>Actinomycetes</taxon>
        <taxon>Micrococcales</taxon>
        <taxon>Microbacteriaceae</taxon>
        <taxon>Leifsonia</taxon>
    </lineage>
</organism>
<dbReference type="Proteomes" id="UP001142372">
    <property type="component" value="Unassembled WGS sequence"/>
</dbReference>
<dbReference type="RefSeq" id="WP_271177213.1">
    <property type="nucleotide sequence ID" value="NZ_BAAAJO010000008.1"/>
</dbReference>
<dbReference type="PANTHER" id="PTHR22674">
    <property type="entry name" value="NTPASE, KAP FAMILY P-LOOP DOMAIN-CONTAINING 1"/>
    <property type="match status" value="1"/>
</dbReference>
<evidence type="ECO:0000313" key="3">
    <source>
        <dbReference type="Proteomes" id="UP001142372"/>
    </source>
</evidence>
<dbReference type="InterPro" id="IPR052754">
    <property type="entry name" value="NTPase_KAP_P-loop"/>
</dbReference>
<dbReference type="InterPro" id="IPR011646">
    <property type="entry name" value="KAP_P-loop"/>
</dbReference>
<dbReference type="AlphaFoldDB" id="A0A9W6HAP9"/>
<comment type="caution">
    <text evidence="2">The sequence shown here is derived from an EMBL/GenBank/DDBJ whole genome shotgun (WGS) entry which is preliminary data.</text>
</comment>
<gene>
    <name evidence="2" type="ORF">GCM10017584_21280</name>
</gene>
<dbReference type="EMBL" id="BSEN01000009">
    <property type="protein sequence ID" value="GLJ76554.1"/>
    <property type="molecule type" value="Genomic_DNA"/>
</dbReference>
<protein>
    <recommendedName>
        <fullName evidence="1">KAP NTPase domain-containing protein</fullName>
    </recommendedName>
</protein>
<evidence type="ECO:0000313" key="2">
    <source>
        <dbReference type="EMBL" id="GLJ76554.1"/>
    </source>
</evidence>
<dbReference type="InterPro" id="IPR027417">
    <property type="entry name" value="P-loop_NTPase"/>
</dbReference>
<feature type="domain" description="KAP NTPase" evidence="1">
    <location>
        <begin position="23"/>
        <end position="360"/>
    </location>
</feature>
<accession>A0A9W6HAP9</accession>
<evidence type="ECO:0000259" key="1">
    <source>
        <dbReference type="Pfam" id="PF07693"/>
    </source>
</evidence>
<dbReference type="PANTHER" id="PTHR22674:SF6">
    <property type="entry name" value="NTPASE KAP FAMILY P-LOOP DOMAIN-CONTAINING PROTEIN 1"/>
    <property type="match status" value="1"/>
</dbReference>
<reference evidence="2" key="1">
    <citation type="journal article" date="2014" name="Int. J. Syst. Evol. Microbiol.">
        <title>Complete genome sequence of Corynebacterium casei LMG S-19264T (=DSM 44701T), isolated from a smear-ripened cheese.</title>
        <authorList>
            <consortium name="US DOE Joint Genome Institute (JGI-PGF)"/>
            <person name="Walter F."/>
            <person name="Albersmeier A."/>
            <person name="Kalinowski J."/>
            <person name="Ruckert C."/>
        </authorList>
    </citation>
    <scope>NUCLEOTIDE SEQUENCE</scope>
    <source>
        <strain evidence="2">VKM Ac-1401</strain>
    </source>
</reference>
<keyword evidence="3" id="KW-1185">Reference proteome</keyword>